<feature type="region of interest" description="Disordered" evidence="1">
    <location>
        <begin position="447"/>
        <end position="468"/>
    </location>
</feature>
<dbReference type="Gene3D" id="3.30.750.140">
    <property type="match status" value="1"/>
</dbReference>
<evidence type="ECO:0000313" key="3">
    <source>
        <dbReference type="EMBL" id="QPS07200.1"/>
    </source>
</evidence>
<gene>
    <name evidence="3" type="ORF">I6G66_23350</name>
</gene>
<evidence type="ECO:0000256" key="1">
    <source>
        <dbReference type="SAM" id="MobiDB-lite"/>
    </source>
</evidence>
<keyword evidence="3" id="KW-0282">Flagellum</keyword>
<evidence type="ECO:0000313" key="4">
    <source>
        <dbReference type="Proteomes" id="UP000594778"/>
    </source>
</evidence>
<keyword evidence="3" id="KW-0966">Cell projection</keyword>
<dbReference type="Pfam" id="PF02120">
    <property type="entry name" value="Flg_hook"/>
    <property type="match status" value="1"/>
</dbReference>
<protein>
    <submittedName>
        <fullName evidence="3">Flagellar hook-length control protein FliK</fullName>
    </submittedName>
</protein>
<feature type="domain" description="Flagellar hook-length control protein-like C-terminal" evidence="2">
    <location>
        <begin position="373"/>
        <end position="453"/>
    </location>
</feature>
<organism evidence="3 4">
    <name type="scientific">Delftia acidovorans</name>
    <name type="common">Pseudomonas acidovorans</name>
    <name type="synonym">Comamonas acidovorans</name>
    <dbReference type="NCBI Taxonomy" id="80866"/>
    <lineage>
        <taxon>Bacteria</taxon>
        <taxon>Pseudomonadati</taxon>
        <taxon>Pseudomonadota</taxon>
        <taxon>Betaproteobacteria</taxon>
        <taxon>Burkholderiales</taxon>
        <taxon>Comamonadaceae</taxon>
        <taxon>Delftia</taxon>
    </lineage>
</organism>
<feature type="compositionally biased region" description="Low complexity" evidence="1">
    <location>
        <begin position="341"/>
        <end position="361"/>
    </location>
</feature>
<dbReference type="Proteomes" id="UP000594778">
    <property type="component" value="Chromosome"/>
</dbReference>
<reference evidence="3 4" key="1">
    <citation type="submission" date="2020-12" db="EMBL/GenBank/DDBJ databases">
        <title>FDA dAtabase for Regulatory Grade micrObial Sequences (FDA-ARGOS): Supporting development and validation of Infectious Disease Dx tests.</title>
        <authorList>
            <person name="Sproer C."/>
            <person name="Gronow S."/>
            <person name="Severitt S."/>
            <person name="Schroder I."/>
            <person name="Tallon L."/>
            <person name="Sadzewicz L."/>
            <person name="Zhao X."/>
            <person name="Boylan J."/>
            <person name="Ott S."/>
            <person name="Bowen H."/>
            <person name="Vavikolanu K."/>
            <person name="Mehta A."/>
            <person name="Aluvathingal J."/>
            <person name="Nadendla S."/>
            <person name="Lowell S."/>
            <person name="Myers T."/>
            <person name="Yan Y."/>
            <person name="Sichtig H."/>
        </authorList>
    </citation>
    <scope>NUCLEOTIDE SEQUENCE [LARGE SCALE GENOMIC DNA]</scope>
    <source>
        <strain evidence="3 4">FDAARGOS_909</strain>
    </source>
</reference>
<evidence type="ECO:0000259" key="2">
    <source>
        <dbReference type="Pfam" id="PF02120"/>
    </source>
</evidence>
<dbReference type="CDD" id="cd17470">
    <property type="entry name" value="T3SS_Flik_C"/>
    <property type="match status" value="1"/>
</dbReference>
<accession>A0A7T2S1K2</accession>
<dbReference type="InterPro" id="IPR038610">
    <property type="entry name" value="FliK-like_C_sf"/>
</dbReference>
<feature type="region of interest" description="Disordered" evidence="1">
    <location>
        <begin position="341"/>
        <end position="371"/>
    </location>
</feature>
<proteinExistence type="predicted"/>
<dbReference type="InterPro" id="IPR021136">
    <property type="entry name" value="Flagellar_hook_control-like_C"/>
</dbReference>
<feature type="compositionally biased region" description="Polar residues" evidence="1">
    <location>
        <begin position="27"/>
        <end position="36"/>
    </location>
</feature>
<dbReference type="RefSeq" id="WP_183020841.1">
    <property type="nucleotide sequence ID" value="NZ_CP065668.1"/>
</dbReference>
<dbReference type="EMBL" id="CP065668">
    <property type="protein sequence ID" value="QPS07200.1"/>
    <property type="molecule type" value="Genomic_DNA"/>
</dbReference>
<dbReference type="AlphaFoldDB" id="A0A7T2S1K2"/>
<name>A0A7T2S1K2_DELAC</name>
<sequence length="503" mass="49673">MSTNQIEQRADARSAMQRAMEGARSARGTQPPSNDQAAGFSSLLAAMDGIGGLPALASGALGQALGEDGSAALSALSSLKGAAKDGLKDAADLLADPGLAQGLLQQPQLPLQPQAEPTDMTTSAQADAMALAANGQAPWLSLVGQTAHLDGKGDRDMLQGVAGDWLSGRGSAAMMALRQEQGAVAHAAFLAPQSAAGDAAGTALATASANAAALAAAADPNAAGALADGAARSTQAQTQAADVLAAVQSDAALTAAAARTATTAQATHEQTPQALAAGVRQDVALASGIALNGMAAVRPEEWRGLFERAREGGTASTESAANGLHGVAAAVGAAHAGQSLGQQAAGQNGAAFAQPDAQAQPGNSTEREQQVSEQVAFWVHNKNQNASLSVEHEGRAIQVQVSLQGNEAHVRFGASEAQARDWLGNGADQLRELLQAQGLQLAGVSVDAGGQSGSGDSARQGADAQARQGRVSAMVDAAGVTGGNGAAQAGGGRAAAGGVDLFV</sequence>
<keyword evidence="3" id="KW-0969">Cilium</keyword>
<feature type="region of interest" description="Disordered" evidence="1">
    <location>
        <begin position="1"/>
        <end position="37"/>
    </location>
</feature>